<reference evidence="4" key="1">
    <citation type="submission" date="2022-12" db="EMBL/GenBank/DDBJ databases">
        <title>Chromosome-level genome assembly of the bean flower thrips Megalurothrips usitatus.</title>
        <authorList>
            <person name="Ma L."/>
            <person name="Liu Q."/>
            <person name="Li H."/>
            <person name="Cai W."/>
        </authorList>
    </citation>
    <scope>NUCLEOTIDE SEQUENCE</scope>
    <source>
        <strain evidence="4">Cailab_2022a</strain>
    </source>
</reference>
<dbReference type="CDD" id="cd00118">
    <property type="entry name" value="LysM"/>
    <property type="match status" value="1"/>
</dbReference>
<dbReference type="EMBL" id="JAPTSV010000009">
    <property type="protein sequence ID" value="KAJ1523878.1"/>
    <property type="molecule type" value="Genomic_DNA"/>
</dbReference>
<dbReference type="InterPro" id="IPR036779">
    <property type="entry name" value="LysM_dom_sf"/>
</dbReference>
<gene>
    <name evidence="4" type="ORF">ONE63_010433</name>
</gene>
<keyword evidence="2" id="KW-1133">Transmembrane helix</keyword>
<sequence length="249" mass="28022">MNSRFFRKKAYVRPRDQDLEYDHESAGLLSAEGNDSDNEMSLHGRNFTLRPKQPISHCVEHTLQTGDTLSSLALRYNCSVAQIKQANNILRDNEVFALRKVRIPVSAFSSWRDNVPGVHSSHVNPKKISEQYQAEGPTSIITNESNWLENSATSQSDEELHDPLLTPIPLPRTPLVDLDTEPPDLELPQPPSKKKVSDGLFNCSGADCGISWIALVVCTLVLGFLGPLVYIFFLYEHEQERKMHNHTST</sequence>
<dbReference type="SMART" id="SM00257">
    <property type="entry name" value="LysM"/>
    <property type="match status" value="1"/>
</dbReference>
<evidence type="ECO:0000313" key="5">
    <source>
        <dbReference type="Proteomes" id="UP001075354"/>
    </source>
</evidence>
<dbReference type="Pfam" id="PF01476">
    <property type="entry name" value="LysM"/>
    <property type="match status" value="1"/>
</dbReference>
<feature type="domain" description="LysM" evidence="3">
    <location>
        <begin position="59"/>
        <end position="103"/>
    </location>
</feature>
<dbReference type="Gene3D" id="3.10.350.10">
    <property type="entry name" value="LysM domain"/>
    <property type="match status" value="1"/>
</dbReference>
<dbReference type="PANTHER" id="PTHR20932:SF13">
    <property type="entry name" value="LD36653P"/>
    <property type="match status" value="1"/>
</dbReference>
<protein>
    <recommendedName>
        <fullName evidence="3">LysM domain-containing protein</fullName>
    </recommendedName>
</protein>
<feature type="region of interest" description="Disordered" evidence="1">
    <location>
        <begin position="172"/>
        <end position="194"/>
    </location>
</feature>
<dbReference type="Proteomes" id="UP001075354">
    <property type="component" value="Chromosome 9"/>
</dbReference>
<accession>A0AAV7XK81</accession>
<keyword evidence="5" id="KW-1185">Reference proteome</keyword>
<feature type="transmembrane region" description="Helical" evidence="2">
    <location>
        <begin position="212"/>
        <end position="235"/>
    </location>
</feature>
<comment type="caution">
    <text evidence="4">The sequence shown here is derived from an EMBL/GenBank/DDBJ whole genome shotgun (WGS) entry which is preliminary data.</text>
</comment>
<dbReference type="AlphaFoldDB" id="A0AAV7XK81"/>
<dbReference type="PROSITE" id="PS51782">
    <property type="entry name" value="LYSM"/>
    <property type="match status" value="1"/>
</dbReference>
<dbReference type="PANTHER" id="PTHR20932">
    <property type="entry name" value="LYSM AND PUTATIVE PEPTIDOGLYCAN-BINDING DOMAIN-CONTAINING PROTEIN"/>
    <property type="match status" value="1"/>
</dbReference>
<keyword evidence="2" id="KW-0812">Transmembrane</keyword>
<dbReference type="SUPFAM" id="SSF54106">
    <property type="entry name" value="LysM domain"/>
    <property type="match status" value="1"/>
</dbReference>
<evidence type="ECO:0000313" key="4">
    <source>
        <dbReference type="EMBL" id="KAJ1523878.1"/>
    </source>
</evidence>
<dbReference type="InterPro" id="IPR018392">
    <property type="entry name" value="LysM"/>
</dbReference>
<dbReference type="InterPro" id="IPR045030">
    <property type="entry name" value="LYSM1-4"/>
</dbReference>
<evidence type="ECO:0000259" key="3">
    <source>
        <dbReference type="PROSITE" id="PS51782"/>
    </source>
</evidence>
<organism evidence="4 5">
    <name type="scientific">Megalurothrips usitatus</name>
    <name type="common">bean blossom thrips</name>
    <dbReference type="NCBI Taxonomy" id="439358"/>
    <lineage>
        <taxon>Eukaryota</taxon>
        <taxon>Metazoa</taxon>
        <taxon>Ecdysozoa</taxon>
        <taxon>Arthropoda</taxon>
        <taxon>Hexapoda</taxon>
        <taxon>Insecta</taxon>
        <taxon>Pterygota</taxon>
        <taxon>Neoptera</taxon>
        <taxon>Paraneoptera</taxon>
        <taxon>Thysanoptera</taxon>
        <taxon>Terebrantia</taxon>
        <taxon>Thripoidea</taxon>
        <taxon>Thripidae</taxon>
        <taxon>Megalurothrips</taxon>
    </lineage>
</organism>
<evidence type="ECO:0000256" key="1">
    <source>
        <dbReference type="SAM" id="MobiDB-lite"/>
    </source>
</evidence>
<evidence type="ECO:0000256" key="2">
    <source>
        <dbReference type="SAM" id="Phobius"/>
    </source>
</evidence>
<keyword evidence="2" id="KW-0472">Membrane</keyword>
<proteinExistence type="predicted"/>
<name>A0AAV7XK81_9NEOP</name>